<proteinExistence type="predicted"/>
<feature type="domain" description="PilZ" evidence="1">
    <location>
        <begin position="7"/>
        <end position="95"/>
    </location>
</feature>
<evidence type="ECO:0000313" key="2">
    <source>
        <dbReference type="EMBL" id="XCJ81276.1"/>
    </source>
</evidence>
<dbReference type="Pfam" id="PF07238">
    <property type="entry name" value="PilZ"/>
    <property type="match status" value="1"/>
</dbReference>
<dbReference type="EMBL" id="CP159578">
    <property type="protein sequence ID" value="XCJ81276.1"/>
    <property type="molecule type" value="Genomic_DNA"/>
</dbReference>
<dbReference type="InterPro" id="IPR009875">
    <property type="entry name" value="PilZ_domain"/>
</dbReference>
<dbReference type="GO" id="GO:0035438">
    <property type="term" value="F:cyclic-di-GMP binding"/>
    <property type="evidence" value="ECO:0007669"/>
    <property type="project" value="InterPro"/>
</dbReference>
<protein>
    <submittedName>
        <fullName evidence="2">PilZ domain-containing protein</fullName>
    </submittedName>
</protein>
<reference evidence="2" key="1">
    <citation type="submission" date="2024-06" db="EMBL/GenBank/DDBJ databases">
        <title>Complete genome of Salinicola endophyticus HNIBRBA4755.</title>
        <authorList>
            <person name="Shin S.Y."/>
            <person name="Kang H."/>
            <person name="Song J."/>
        </authorList>
    </citation>
    <scope>NUCLEOTIDE SEQUENCE</scope>
    <source>
        <strain evidence="2">HNIBRBA4755</strain>
    </source>
</reference>
<dbReference type="AlphaFoldDB" id="A0AB74UJV1"/>
<organism evidence="2">
    <name type="scientific">Salinicola endophyticus</name>
    <dbReference type="NCBI Taxonomy" id="1949083"/>
    <lineage>
        <taxon>Bacteria</taxon>
        <taxon>Pseudomonadati</taxon>
        <taxon>Pseudomonadota</taxon>
        <taxon>Gammaproteobacteria</taxon>
        <taxon>Oceanospirillales</taxon>
        <taxon>Halomonadaceae</taxon>
        <taxon>Salinicola</taxon>
    </lineage>
</organism>
<gene>
    <name evidence="2" type="ORF">ABV408_08875</name>
</gene>
<sequence>MSSHKALSLTIRDDDTLHSAYLAWLTRGGLFVPTERHYSLGQRVYLLVTLPDAHDRLPVEGEVVWLTPPGTADRVAGIGVHFGADGQALRERIEARLEAHPSPSALTRHTL</sequence>
<dbReference type="RefSeq" id="WP_353982031.1">
    <property type="nucleotide sequence ID" value="NZ_CP159578.1"/>
</dbReference>
<evidence type="ECO:0000259" key="1">
    <source>
        <dbReference type="Pfam" id="PF07238"/>
    </source>
</evidence>
<dbReference type="Gene3D" id="2.40.10.220">
    <property type="entry name" value="predicted glycosyltransferase like domains"/>
    <property type="match status" value="1"/>
</dbReference>
<accession>A0AB74UJV1</accession>
<name>A0AB74UJV1_9GAMM</name>